<dbReference type="InParanoid" id="E3N533"/>
<keyword evidence="1" id="KW-0812">Transmembrane</keyword>
<proteinExistence type="predicted"/>
<dbReference type="OrthoDB" id="5867828at2759"/>
<dbReference type="PANTHER" id="PTHR47520:SF1">
    <property type="entry name" value="CX DOMAIN-CONTAINING PROTEIN"/>
    <property type="match status" value="1"/>
</dbReference>
<keyword evidence="4" id="KW-1185">Reference proteome</keyword>
<dbReference type="EMBL" id="DS268530">
    <property type="protein sequence ID" value="EFO87034.1"/>
    <property type="molecule type" value="Genomic_DNA"/>
</dbReference>
<dbReference type="Proteomes" id="UP000008281">
    <property type="component" value="Unassembled WGS sequence"/>
</dbReference>
<evidence type="ECO:0000259" key="2">
    <source>
        <dbReference type="Pfam" id="PF01705"/>
    </source>
</evidence>
<organism evidence="4">
    <name type="scientific">Caenorhabditis remanei</name>
    <name type="common">Caenorhabditis vulgaris</name>
    <dbReference type="NCBI Taxonomy" id="31234"/>
    <lineage>
        <taxon>Eukaryota</taxon>
        <taxon>Metazoa</taxon>
        <taxon>Ecdysozoa</taxon>
        <taxon>Nematoda</taxon>
        <taxon>Chromadorea</taxon>
        <taxon>Rhabditida</taxon>
        <taxon>Rhabditina</taxon>
        <taxon>Rhabditomorpha</taxon>
        <taxon>Rhabditoidea</taxon>
        <taxon>Rhabditidae</taxon>
        <taxon>Peloderinae</taxon>
        <taxon>Caenorhabditis</taxon>
    </lineage>
</organism>
<dbReference type="HOGENOM" id="CLU_125627_0_0_1"/>
<gene>
    <name evidence="3" type="ORF">CRE_19344</name>
</gene>
<dbReference type="FunCoup" id="E3N533">
    <property type="interactions" value="1185"/>
</dbReference>
<feature type="transmembrane region" description="Helical" evidence="1">
    <location>
        <begin position="111"/>
        <end position="130"/>
    </location>
</feature>
<dbReference type="eggNOG" id="ENOG502TI0A">
    <property type="taxonomic scope" value="Eukaryota"/>
</dbReference>
<evidence type="ECO:0000256" key="1">
    <source>
        <dbReference type="SAM" id="Phobius"/>
    </source>
</evidence>
<sequence length="167" mass="19137">MYTRDARAYVFRQSTRAAVIITPSLPIRYSYSIPMNLKNDSRYNNINYYWYGNYVYDASHPLKCEYPIDLSADKEFQNVTYPDGSKPPSLQFGCLNYEDCCGLECCGDSRTSTVLICGIFLFLLATCVGYKKHQRYQIKKNDEMAMVTTNSALQPLLDDTNIEVHAV</sequence>
<keyword evidence="1" id="KW-0472">Membrane</keyword>
<dbReference type="STRING" id="31234.E3N533"/>
<evidence type="ECO:0000313" key="4">
    <source>
        <dbReference type="Proteomes" id="UP000008281"/>
    </source>
</evidence>
<dbReference type="AlphaFoldDB" id="E3N533"/>
<dbReference type="Pfam" id="PF01705">
    <property type="entry name" value="CX"/>
    <property type="match status" value="1"/>
</dbReference>
<dbReference type="InterPro" id="IPR002619">
    <property type="entry name" value="CX"/>
</dbReference>
<reference evidence="3" key="1">
    <citation type="submission" date="2007-07" db="EMBL/GenBank/DDBJ databases">
        <title>PCAP assembly of the Caenorhabditis remanei genome.</title>
        <authorList>
            <consortium name="The Caenorhabditis remanei Sequencing Consortium"/>
            <person name="Wilson R.K."/>
        </authorList>
    </citation>
    <scope>NUCLEOTIDE SEQUENCE [LARGE SCALE GENOMIC DNA]</scope>
    <source>
        <strain evidence="3">PB4641</strain>
    </source>
</reference>
<name>E3N533_CAERE</name>
<protein>
    <recommendedName>
        <fullName evidence="2">CX domain-containing protein</fullName>
    </recommendedName>
</protein>
<keyword evidence="1" id="KW-1133">Transmembrane helix</keyword>
<evidence type="ECO:0000313" key="3">
    <source>
        <dbReference type="EMBL" id="EFO87034.1"/>
    </source>
</evidence>
<dbReference type="PANTHER" id="PTHR47520">
    <property type="entry name" value="CX DOMAIN-CONTAINING PROTEIN-RELATED"/>
    <property type="match status" value="1"/>
</dbReference>
<accession>E3N533</accession>
<feature type="domain" description="CX" evidence="2">
    <location>
        <begin position="48"/>
        <end position="106"/>
    </location>
</feature>